<dbReference type="Proteomes" id="UP000093000">
    <property type="component" value="Unassembled WGS sequence"/>
</dbReference>
<evidence type="ECO:0000313" key="2">
    <source>
        <dbReference type="EMBL" id="OBZ82870.1"/>
    </source>
</evidence>
<dbReference type="OrthoDB" id="341353at2759"/>
<feature type="transmembrane region" description="Helical" evidence="1">
    <location>
        <begin position="166"/>
        <end position="184"/>
    </location>
</feature>
<feature type="transmembrane region" description="Helical" evidence="1">
    <location>
        <begin position="15"/>
        <end position="33"/>
    </location>
</feature>
<evidence type="ECO:0008006" key="4">
    <source>
        <dbReference type="Google" id="ProtNLM"/>
    </source>
</evidence>
<organism evidence="2 3">
    <name type="scientific">Choanephora cucurbitarum</name>
    <dbReference type="NCBI Taxonomy" id="101091"/>
    <lineage>
        <taxon>Eukaryota</taxon>
        <taxon>Fungi</taxon>
        <taxon>Fungi incertae sedis</taxon>
        <taxon>Mucoromycota</taxon>
        <taxon>Mucoromycotina</taxon>
        <taxon>Mucoromycetes</taxon>
        <taxon>Mucorales</taxon>
        <taxon>Mucorineae</taxon>
        <taxon>Choanephoraceae</taxon>
        <taxon>Choanephoroideae</taxon>
        <taxon>Choanephora</taxon>
    </lineage>
</organism>
<reference evidence="2 3" key="1">
    <citation type="submission" date="2016-03" db="EMBL/GenBank/DDBJ databases">
        <title>Choanephora cucurbitarum.</title>
        <authorList>
            <person name="Min B."/>
            <person name="Park H."/>
            <person name="Park J.-H."/>
            <person name="Shin H.-D."/>
            <person name="Choi I.-G."/>
        </authorList>
    </citation>
    <scope>NUCLEOTIDE SEQUENCE [LARGE SCALE GENOMIC DNA]</scope>
    <source>
        <strain evidence="2 3">KUS-F28377</strain>
    </source>
</reference>
<feature type="transmembrane region" description="Helical" evidence="1">
    <location>
        <begin position="86"/>
        <end position="107"/>
    </location>
</feature>
<protein>
    <recommendedName>
        <fullName evidence="4">TLC domain-containing protein</fullName>
    </recommendedName>
</protein>
<keyword evidence="1" id="KW-1133">Transmembrane helix</keyword>
<feature type="transmembrane region" description="Helical" evidence="1">
    <location>
        <begin position="196"/>
        <end position="214"/>
    </location>
</feature>
<dbReference type="EMBL" id="LUGH01000769">
    <property type="protein sequence ID" value="OBZ82870.1"/>
    <property type="molecule type" value="Genomic_DNA"/>
</dbReference>
<keyword evidence="1" id="KW-0472">Membrane</keyword>
<keyword evidence="3" id="KW-1185">Reference proteome</keyword>
<feature type="transmembrane region" description="Helical" evidence="1">
    <location>
        <begin position="45"/>
        <end position="66"/>
    </location>
</feature>
<evidence type="ECO:0000256" key="1">
    <source>
        <dbReference type="SAM" id="Phobius"/>
    </source>
</evidence>
<accession>A0A1C7N199</accession>
<comment type="caution">
    <text evidence="2">The sequence shown here is derived from an EMBL/GenBank/DDBJ whole genome shotgun (WGS) entry which is preliminary data.</text>
</comment>
<dbReference type="STRING" id="101091.A0A1C7N199"/>
<dbReference type="InParanoid" id="A0A1C7N199"/>
<sequence>MATKLTFSQAFSQPVIPISLLASTCTLLGFFFYMKSRFAKTEKQVSWILTLASSFVCTVVSIPYFVRFWLSGWDMASLQVESDYHSAVACFFISYLVLDLTLGSIYYVKQITILTGWIHHPLYIYILSWLIRCQSSSFFTTNCILELPTLVLALGSMQKRWRCDILFAVSFFVLRLVFHSYMIIALKQKHRLESLWVLAVVVFPLHIYWFYGIISSLMKKYPLTSFSLLSSSSKVNSTKIVHRRKPKNSFLERVYTI</sequence>
<proteinExistence type="predicted"/>
<name>A0A1C7N199_9FUNG</name>
<gene>
    <name evidence="2" type="ORF">A0J61_09080</name>
</gene>
<evidence type="ECO:0000313" key="3">
    <source>
        <dbReference type="Proteomes" id="UP000093000"/>
    </source>
</evidence>
<keyword evidence="1" id="KW-0812">Transmembrane</keyword>
<dbReference type="AlphaFoldDB" id="A0A1C7N199"/>